<dbReference type="KEGG" id="nmf:NMS_2014"/>
<reference evidence="5 6" key="1">
    <citation type="journal article" date="2014" name="Proc. Natl. Acad. Sci. U.S.A.">
        <title>Functional characterization of flavobacteria rhodopsins reveals a unique class of light-driven chloride pump in bacteria.</title>
        <authorList>
            <person name="Yoshizawa S."/>
            <person name="Kumagai Y."/>
            <person name="Kim H."/>
            <person name="Ogura Y."/>
            <person name="Hayashi T."/>
            <person name="Iwasaki W."/>
            <person name="DeLong E.F."/>
            <person name="Kogure K."/>
        </authorList>
    </citation>
    <scope>NUCLEOTIDE SEQUENCE [LARGE SCALE GENOMIC DNA]</scope>
    <source>
        <strain evidence="5 6">S1-08</strain>
    </source>
</reference>
<comment type="similarity">
    <text evidence="1">Belongs to the peptidase S1C family.</text>
</comment>
<dbReference type="PANTHER" id="PTHR22939">
    <property type="entry name" value="SERINE PROTEASE FAMILY S1C HTRA-RELATED"/>
    <property type="match status" value="1"/>
</dbReference>
<dbReference type="STRING" id="1454201.NMS_2014"/>
<gene>
    <name evidence="5" type="ORF">NMS_2014</name>
</gene>
<dbReference type="GO" id="GO:0006508">
    <property type="term" value="P:proteolysis"/>
    <property type="evidence" value="ECO:0007669"/>
    <property type="project" value="UniProtKB-KW"/>
</dbReference>
<evidence type="ECO:0000313" key="5">
    <source>
        <dbReference type="EMBL" id="BAO56023.1"/>
    </source>
</evidence>
<evidence type="ECO:0000256" key="1">
    <source>
        <dbReference type="ARBA" id="ARBA00010541"/>
    </source>
</evidence>
<dbReference type="RefSeq" id="WP_041496521.1">
    <property type="nucleotide sequence ID" value="NZ_AP014548.1"/>
</dbReference>
<dbReference type="InterPro" id="IPR001940">
    <property type="entry name" value="Peptidase_S1C"/>
</dbReference>
<evidence type="ECO:0000256" key="2">
    <source>
        <dbReference type="ARBA" id="ARBA00022670"/>
    </source>
</evidence>
<dbReference type="SUPFAM" id="SSF50156">
    <property type="entry name" value="PDZ domain-like"/>
    <property type="match status" value="1"/>
</dbReference>
<dbReference type="InterPro" id="IPR009003">
    <property type="entry name" value="Peptidase_S1_PA"/>
</dbReference>
<dbReference type="PRINTS" id="PR00834">
    <property type="entry name" value="PROTEASES2C"/>
</dbReference>
<dbReference type="Pfam" id="PF13365">
    <property type="entry name" value="Trypsin_2"/>
    <property type="match status" value="1"/>
</dbReference>
<dbReference type="OrthoDB" id="9758917at2"/>
<protein>
    <submittedName>
        <fullName evidence="5">HtrA protease/chaperone protein</fullName>
    </submittedName>
</protein>
<dbReference type="EMBL" id="AP014548">
    <property type="protein sequence ID" value="BAO56023.1"/>
    <property type="molecule type" value="Genomic_DNA"/>
</dbReference>
<name>W8VW51_9FLAO</name>
<sequence length="467" mass="50159">MNSILKTMGAAVLGGTIILGSYKIFIEDSPESQIQIGNTESFLPVTPVSYEENTSIAGVDFTEAAEKTVHAVVHVKNLTVSRGRPTMRDYMYGRVPQQQAIGTGSGVIITKDGYIVTNNHVIANSSALEVTLNDNRTYKATVVGTEPTSDIALIKIETDADLPFVAFGDSDQVKIGEWVLAVGNPFNLTSTVTAGIISAKGRDLDVRDSTPQSFIQTDAAVNPGNSGGALVNTRGELVGINTAIQSPTGSYTGYSFAVPSNNARKVIQDLMEFGFVQKGMLGISGGQINGKVATEMGLSSSEGIYVSEVVTDSGADMAGLRKGDIITDIDGVRMKSFADLTGYVGSKNPGDRVTARILRNGKERDLEIEITKNSTVTIPALEMDLRDLNSDEKEEFQVNDGVRIVGTQGNLARYDMTGYVLTKINDRSVKNVEDLRSLMQKVTPNESLIIELKNAKGETERLRLIAD</sequence>
<evidence type="ECO:0000313" key="6">
    <source>
        <dbReference type="Proteomes" id="UP000031760"/>
    </source>
</evidence>
<organism evidence="5 6">
    <name type="scientific">Nonlabens marinus S1-08</name>
    <dbReference type="NCBI Taxonomy" id="1454201"/>
    <lineage>
        <taxon>Bacteria</taxon>
        <taxon>Pseudomonadati</taxon>
        <taxon>Bacteroidota</taxon>
        <taxon>Flavobacteriia</taxon>
        <taxon>Flavobacteriales</taxon>
        <taxon>Flavobacteriaceae</taxon>
        <taxon>Nonlabens</taxon>
    </lineage>
</organism>
<dbReference type="InterPro" id="IPR001478">
    <property type="entry name" value="PDZ"/>
</dbReference>
<dbReference type="Proteomes" id="UP000031760">
    <property type="component" value="Chromosome"/>
</dbReference>
<dbReference type="PANTHER" id="PTHR22939:SF129">
    <property type="entry name" value="SERINE PROTEASE HTRA2, MITOCHONDRIAL"/>
    <property type="match status" value="1"/>
</dbReference>
<keyword evidence="2 5" id="KW-0645">Protease</keyword>
<dbReference type="AlphaFoldDB" id="W8VW51"/>
<dbReference type="SMART" id="SM00228">
    <property type="entry name" value="PDZ"/>
    <property type="match status" value="1"/>
</dbReference>
<dbReference type="Pfam" id="PF13180">
    <property type="entry name" value="PDZ_2"/>
    <property type="match status" value="1"/>
</dbReference>
<evidence type="ECO:0000259" key="4">
    <source>
        <dbReference type="PROSITE" id="PS50106"/>
    </source>
</evidence>
<dbReference type="Gene3D" id="2.30.42.10">
    <property type="match status" value="1"/>
</dbReference>
<proteinExistence type="inferred from homology"/>
<dbReference type="PROSITE" id="PS50106">
    <property type="entry name" value="PDZ"/>
    <property type="match status" value="1"/>
</dbReference>
<dbReference type="Gene3D" id="2.40.10.120">
    <property type="match status" value="1"/>
</dbReference>
<feature type="domain" description="PDZ" evidence="4">
    <location>
        <begin position="289"/>
        <end position="361"/>
    </location>
</feature>
<accession>W8VW51</accession>
<dbReference type="SUPFAM" id="SSF50494">
    <property type="entry name" value="Trypsin-like serine proteases"/>
    <property type="match status" value="1"/>
</dbReference>
<keyword evidence="6" id="KW-1185">Reference proteome</keyword>
<keyword evidence="3" id="KW-0378">Hydrolase</keyword>
<evidence type="ECO:0000256" key="3">
    <source>
        <dbReference type="ARBA" id="ARBA00022801"/>
    </source>
</evidence>
<dbReference type="HOGENOM" id="CLU_020120_1_0_10"/>
<dbReference type="GO" id="GO:0004252">
    <property type="term" value="F:serine-type endopeptidase activity"/>
    <property type="evidence" value="ECO:0007669"/>
    <property type="project" value="InterPro"/>
</dbReference>
<dbReference type="InterPro" id="IPR036034">
    <property type="entry name" value="PDZ_sf"/>
</dbReference>